<dbReference type="InterPro" id="IPR036390">
    <property type="entry name" value="WH_DNA-bd_sf"/>
</dbReference>
<gene>
    <name evidence="2" type="ORF">ACFFHF_00870</name>
</gene>
<evidence type="ECO:0000313" key="3">
    <source>
        <dbReference type="Proteomes" id="UP001589738"/>
    </source>
</evidence>
<keyword evidence="3" id="KW-1185">Reference proteome</keyword>
<name>A0ABV6KQ15_9BACI</name>
<dbReference type="InterPro" id="IPR005149">
    <property type="entry name" value="Tscrpt_reg_PadR_N"/>
</dbReference>
<reference evidence="2 3" key="1">
    <citation type="submission" date="2024-09" db="EMBL/GenBank/DDBJ databases">
        <authorList>
            <person name="Sun Q."/>
            <person name="Mori K."/>
        </authorList>
    </citation>
    <scope>NUCLEOTIDE SEQUENCE [LARGE SCALE GENOMIC DNA]</scope>
    <source>
        <strain evidence="2 3">CGMCC 1.9126</strain>
    </source>
</reference>
<dbReference type="InterPro" id="IPR036388">
    <property type="entry name" value="WH-like_DNA-bd_sf"/>
</dbReference>
<dbReference type="Proteomes" id="UP001589738">
    <property type="component" value="Unassembled WGS sequence"/>
</dbReference>
<sequence length="136" mass="16429">MEDRLKNFKKAMKTTVLQELAFTEEHKNKIKRKISQLSTPSEDDVLLAIFQLLKEKRTGFELSRLLRARGIEKFENEEGFLYMSLHKFEHKGYLHTYWDEPDVKYYQLSTKGLKFLKYLEYEGYSKAYFLKEILER</sequence>
<proteinExistence type="predicted"/>
<accession>A0ABV6KQ15</accession>
<evidence type="ECO:0000259" key="1">
    <source>
        <dbReference type="Pfam" id="PF03551"/>
    </source>
</evidence>
<dbReference type="Pfam" id="PF03551">
    <property type="entry name" value="PadR"/>
    <property type="match status" value="1"/>
</dbReference>
<evidence type="ECO:0000313" key="2">
    <source>
        <dbReference type="EMBL" id="MFC0473896.1"/>
    </source>
</evidence>
<comment type="caution">
    <text evidence="2">The sequence shown here is derived from an EMBL/GenBank/DDBJ whole genome shotgun (WGS) entry which is preliminary data.</text>
</comment>
<protein>
    <submittedName>
        <fullName evidence="2">PadR family transcriptional regulator</fullName>
    </submittedName>
</protein>
<organism evidence="2 3">
    <name type="scientific">Robertmurraya beringensis</name>
    <dbReference type="NCBI Taxonomy" id="641660"/>
    <lineage>
        <taxon>Bacteria</taxon>
        <taxon>Bacillati</taxon>
        <taxon>Bacillota</taxon>
        <taxon>Bacilli</taxon>
        <taxon>Bacillales</taxon>
        <taxon>Bacillaceae</taxon>
        <taxon>Robertmurraya</taxon>
    </lineage>
</organism>
<feature type="domain" description="Transcription regulator PadR N-terminal" evidence="1">
    <location>
        <begin position="52"/>
        <end position="116"/>
    </location>
</feature>
<dbReference type="RefSeq" id="WP_340906606.1">
    <property type="nucleotide sequence ID" value="NZ_JBHLUU010000005.1"/>
</dbReference>
<dbReference type="SUPFAM" id="SSF46785">
    <property type="entry name" value="Winged helix' DNA-binding domain"/>
    <property type="match status" value="1"/>
</dbReference>
<dbReference type="EMBL" id="JBHLUU010000005">
    <property type="protein sequence ID" value="MFC0473896.1"/>
    <property type="molecule type" value="Genomic_DNA"/>
</dbReference>
<dbReference type="NCBIfam" id="NF006931">
    <property type="entry name" value="PRK09416.1"/>
    <property type="match status" value="1"/>
</dbReference>
<dbReference type="Gene3D" id="1.10.10.10">
    <property type="entry name" value="Winged helix-like DNA-binding domain superfamily/Winged helix DNA-binding domain"/>
    <property type="match status" value="1"/>
</dbReference>